<dbReference type="AlphaFoldDB" id="A0AAJ2WKF4"/>
<dbReference type="RefSeq" id="WP_099552422.1">
    <property type="nucleotide sequence ID" value="NZ_CP037858.1"/>
</dbReference>
<dbReference type="Gene3D" id="3.30.370.10">
    <property type="entry name" value="Barstar-like"/>
    <property type="match status" value="1"/>
</dbReference>
<evidence type="ECO:0000259" key="2">
    <source>
        <dbReference type="Pfam" id="PF01337"/>
    </source>
</evidence>
<dbReference type="EMBL" id="JAXRVB010000003">
    <property type="protein sequence ID" value="MDZ5763664.1"/>
    <property type="molecule type" value="Genomic_DNA"/>
</dbReference>
<gene>
    <name evidence="3" type="ORF">U4I38_04160</name>
</gene>
<dbReference type="Pfam" id="PF01337">
    <property type="entry name" value="Barstar"/>
    <property type="match status" value="1"/>
</dbReference>
<evidence type="ECO:0000256" key="1">
    <source>
        <dbReference type="ARBA" id="ARBA00006845"/>
    </source>
</evidence>
<evidence type="ECO:0000313" key="4">
    <source>
        <dbReference type="Proteomes" id="UP001288387"/>
    </source>
</evidence>
<dbReference type="Proteomes" id="UP001288387">
    <property type="component" value="Unassembled WGS sequence"/>
</dbReference>
<organism evidence="3 4">
    <name type="scientific">Stenotrophomonas maltophilia</name>
    <name type="common">Pseudomonas maltophilia</name>
    <name type="synonym">Xanthomonas maltophilia</name>
    <dbReference type="NCBI Taxonomy" id="40324"/>
    <lineage>
        <taxon>Bacteria</taxon>
        <taxon>Pseudomonadati</taxon>
        <taxon>Pseudomonadota</taxon>
        <taxon>Gammaproteobacteria</taxon>
        <taxon>Lysobacterales</taxon>
        <taxon>Lysobacteraceae</taxon>
        <taxon>Stenotrophomonas</taxon>
        <taxon>Stenotrophomonas maltophilia group</taxon>
    </lineage>
</organism>
<reference evidence="3" key="1">
    <citation type="submission" date="2023-12" db="EMBL/GenBank/DDBJ databases">
        <title>'Antibacterial potential of Stenotrophomonas maltophilia cystic fibrosis isolates' (manuscript under preparation).</title>
        <authorList>
            <person name="Crisan C.V."/>
            <person name="Pettis M."/>
            <person name="Goldberg J.B."/>
        </authorList>
    </citation>
    <scope>NUCLEOTIDE SEQUENCE</scope>
    <source>
        <strain evidence="3">CCV129</strain>
    </source>
</reference>
<sequence length="130" mass="14281">MKLVLQIEGSAINDIASLYAEINRVFMAGEDWQLGPSLDALDDLLHGGYGALAGQAQATLIWRDIAHSRTALGVETTRQWLQAKLDTPGSFNTQAIARQLDTLQRGEGPTYFEIVMEIFASHRQITLVPA</sequence>
<dbReference type="SUPFAM" id="SSF52038">
    <property type="entry name" value="Barstar-related"/>
    <property type="match status" value="1"/>
</dbReference>
<evidence type="ECO:0000313" key="3">
    <source>
        <dbReference type="EMBL" id="MDZ5763664.1"/>
    </source>
</evidence>
<dbReference type="InterPro" id="IPR000468">
    <property type="entry name" value="Barstar"/>
</dbReference>
<accession>A0AAJ2WKF4</accession>
<dbReference type="InterPro" id="IPR035905">
    <property type="entry name" value="Barstar-like_sf"/>
</dbReference>
<name>A0AAJ2WKF4_STEMA</name>
<feature type="domain" description="Barstar (barnase inhibitor)" evidence="2">
    <location>
        <begin position="4"/>
        <end position="75"/>
    </location>
</feature>
<protein>
    <submittedName>
        <fullName evidence="3">Barstar family protein</fullName>
    </submittedName>
</protein>
<comment type="similarity">
    <text evidence="1">Belongs to the barstar family.</text>
</comment>
<proteinExistence type="inferred from homology"/>
<comment type="caution">
    <text evidence="3">The sequence shown here is derived from an EMBL/GenBank/DDBJ whole genome shotgun (WGS) entry which is preliminary data.</text>
</comment>